<dbReference type="FunFam" id="4.10.950.10:FF:000001">
    <property type="entry name" value="50S ribosomal protein L2"/>
    <property type="match status" value="1"/>
</dbReference>
<evidence type="ECO:0000256" key="4">
    <source>
        <dbReference type="ARBA" id="ARBA00035242"/>
    </source>
</evidence>
<dbReference type="GO" id="GO:0003723">
    <property type="term" value="F:RNA binding"/>
    <property type="evidence" value="ECO:0007669"/>
    <property type="project" value="InterPro"/>
</dbReference>
<keyword evidence="2 9" id="KW-0689">Ribosomal protein</keyword>
<dbReference type="PANTHER" id="PTHR13691:SF5">
    <property type="entry name" value="LARGE RIBOSOMAL SUBUNIT PROTEIN UL2M"/>
    <property type="match status" value="1"/>
</dbReference>
<gene>
    <name evidence="9" type="ORF">COX36_02095</name>
</gene>
<evidence type="ECO:0000256" key="3">
    <source>
        <dbReference type="ARBA" id="ARBA00023274"/>
    </source>
</evidence>
<dbReference type="InterPro" id="IPR022671">
    <property type="entry name" value="Ribosomal_uL2_CS"/>
</dbReference>
<dbReference type="GO" id="GO:0015934">
    <property type="term" value="C:large ribosomal subunit"/>
    <property type="evidence" value="ECO:0007669"/>
    <property type="project" value="InterPro"/>
</dbReference>
<keyword evidence="3" id="KW-0687">Ribonucleoprotein</keyword>
<dbReference type="GO" id="GO:0002181">
    <property type="term" value="P:cytoplasmic translation"/>
    <property type="evidence" value="ECO:0007669"/>
    <property type="project" value="TreeGrafter"/>
</dbReference>
<dbReference type="InterPro" id="IPR005880">
    <property type="entry name" value="Ribosomal_uL2_bac/org-type"/>
</dbReference>
<name>A0A2G9YWP1_9BACT</name>
<evidence type="ECO:0000313" key="10">
    <source>
        <dbReference type="Proteomes" id="UP000230273"/>
    </source>
</evidence>
<proteinExistence type="inferred from homology"/>
<dbReference type="InterPro" id="IPR014722">
    <property type="entry name" value="Rib_uL2_dom2"/>
</dbReference>
<dbReference type="AlphaFoldDB" id="A0A2G9YWP1"/>
<dbReference type="InterPro" id="IPR014726">
    <property type="entry name" value="Ribosomal_uL2_dom3"/>
</dbReference>
<dbReference type="SMART" id="SM01383">
    <property type="entry name" value="Ribosomal_L2"/>
    <property type="match status" value="1"/>
</dbReference>
<dbReference type="PIRSF" id="PIRSF002158">
    <property type="entry name" value="Ribosomal_L2"/>
    <property type="match status" value="1"/>
</dbReference>
<evidence type="ECO:0000256" key="6">
    <source>
        <dbReference type="SAM" id="MobiDB-lite"/>
    </source>
</evidence>
<dbReference type="Pfam" id="PF00181">
    <property type="entry name" value="Ribosomal_L2_N"/>
    <property type="match status" value="1"/>
</dbReference>
<feature type="region of interest" description="Disordered" evidence="6">
    <location>
        <begin position="208"/>
        <end position="246"/>
    </location>
</feature>
<dbReference type="Gene3D" id="2.30.30.30">
    <property type="match status" value="1"/>
</dbReference>
<dbReference type="InterPro" id="IPR012340">
    <property type="entry name" value="NA-bd_OB-fold"/>
</dbReference>
<dbReference type="PROSITE" id="PS00467">
    <property type="entry name" value="RIBOSOMAL_L2"/>
    <property type="match status" value="1"/>
</dbReference>
<dbReference type="InterPro" id="IPR002171">
    <property type="entry name" value="Ribosomal_uL2"/>
</dbReference>
<organism evidence="9 10">
    <name type="scientific">Candidatus Nealsonbacteria bacterium CG23_combo_of_CG06-09_8_20_14_all_38_19</name>
    <dbReference type="NCBI Taxonomy" id="1974721"/>
    <lineage>
        <taxon>Bacteria</taxon>
        <taxon>Candidatus Nealsoniibacteriota</taxon>
    </lineage>
</organism>
<dbReference type="Proteomes" id="UP000230273">
    <property type="component" value="Unassembled WGS sequence"/>
</dbReference>
<dbReference type="Gene3D" id="4.10.950.10">
    <property type="entry name" value="Ribosomal protein L2, domain 3"/>
    <property type="match status" value="1"/>
</dbReference>
<dbReference type="SUPFAM" id="SSF50249">
    <property type="entry name" value="Nucleic acid-binding proteins"/>
    <property type="match status" value="1"/>
</dbReference>
<dbReference type="InterPro" id="IPR022666">
    <property type="entry name" value="Ribosomal_uL2_RNA-bd_dom"/>
</dbReference>
<evidence type="ECO:0000256" key="2">
    <source>
        <dbReference type="ARBA" id="ARBA00022980"/>
    </source>
</evidence>
<evidence type="ECO:0000259" key="7">
    <source>
        <dbReference type="SMART" id="SM01382"/>
    </source>
</evidence>
<comment type="similarity">
    <text evidence="1">Belongs to the universal ribosomal protein uL2 family.</text>
</comment>
<dbReference type="NCBIfam" id="TIGR01171">
    <property type="entry name" value="rplB_bact"/>
    <property type="match status" value="1"/>
</dbReference>
<feature type="domain" description="Large ribosomal subunit protein uL2 RNA-binding" evidence="8">
    <location>
        <begin position="31"/>
        <end position="107"/>
    </location>
</feature>
<dbReference type="PANTHER" id="PTHR13691">
    <property type="entry name" value="RIBOSOMAL PROTEIN L2"/>
    <property type="match status" value="1"/>
</dbReference>
<reference evidence="9 10" key="1">
    <citation type="submission" date="2017-09" db="EMBL/GenBank/DDBJ databases">
        <title>Depth-based differentiation of microbial function through sediment-hosted aquifers and enrichment of novel symbionts in the deep terrestrial subsurface.</title>
        <authorList>
            <person name="Probst A.J."/>
            <person name="Ladd B."/>
            <person name="Jarett J.K."/>
            <person name="Geller-Mcgrath D.E."/>
            <person name="Sieber C.M."/>
            <person name="Emerson J.B."/>
            <person name="Anantharaman K."/>
            <person name="Thomas B.C."/>
            <person name="Malmstrom R."/>
            <person name="Stieglmeier M."/>
            <person name="Klingl A."/>
            <person name="Woyke T."/>
            <person name="Ryan C.M."/>
            <person name="Banfield J.F."/>
        </authorList>
    </citation>
    <scope>NUCLEOTIDE SEQUENCE [LARGE SCALE GENOMIC DNA]</scope>
    <source>
        <strain evidence="9">CG23_combo_of_CG06-09_8_20_14_all_38_19</strain>
    </source>
</reference>
<evidence type="ECO:0000313" key="9">
    <source>
        <dbReference type="EMBL" id="PIP23665.1"/>
    </source>
</evidence>
<dbReference type="SMART" id="SM01382">
    <property type="entry name" value="Ribosomal_L2_C"/>
    <property type="match status" value="1"/>
</dbReference>
<dbReference type="FunFam" id="2.30.30.30:FF:000001">
    <property type="entry name" value="50S ribosomal protein L2"/>
    <property type="match status" value="1"/>
</dbReference>
<dbReference type="Pfam" id="PF03947">
    <property type="entry name" value="Ribosomal_L2_C"/>
    <property type="match status" value="1"/>
</dbReference>
<dbReference type="InterPro" id="IPR008991">
    <property type="entry name" value="Translation_prot_SH3-like_sf"/>
</dbReference>
<dbReference type="SUPFAM" id="SSF50104">
    <property type="entry name" value="Translation proteins SH3-like domain"/>
    <property type="match status" value="1"/>
</dbReference>
<dbReference type="GO" id="GO:0016740">
    <property type="term" value="F:transferase activity"/>
    <property type="evidence" value="ECO:0007669"/>
    <property type="project" value="InterPro"/>
</dbReference>
<dbReference type="GO" id="GO:0003735">
    <property type="term" value="F:structural constituent of ribosome"/>
    <property type="evidence" value="ECO:0007669"/>
    <property type="project" value="InterPro"/>
</dbReference>
<dbReference type="InterPro" id="IPR022669">
    <property type="entry name" value="Ribosomal_uL2_C"/>
</dbReference>
<dbReference type="Gene3D" id="2.40.50.140">
    <property type="entry name" value="Nucleic acid-binding proteins"/>
    <property type="match status" value="1"/>
</dbReference>
<accession>A0A2G9YWP1</accession>
<feature type="domain" description="Large ribosomal subunit protein uL2 C-terminal" evidence="7">
    <location>
        <begin position="113"/>
        <end position="242"/>
    </location>
</feature>
<sequence length="263" mass="29583">MKRDIPKVTKRILTKKKPEKRLLKFLNKKAGRNFSGRITVRHQGGGVKKLYRIIDFGQEKIDIPGKVISLEYDPYRTAFIALVEYRDGDRRYVLVPQGLEVGSQLIAAETAEILPGNRMKIKNIPVGTMVYNIEIEPGCGGKMVRGAGTGAKILAHEGKYTHIKMPSKEIRKVLQECFASVGMVSHQEHIFENIGKAGRSRLMGRRPEVRGSAMNPPDHPHGGGEGKTPIGLRFPKTPWGKPARGVRTRKRGWTDKFILKRRK</sequence>
<evidence type="ECO:0000256" key="5">
    <source>
        <dbReference type="ARBA" id="ARBA00035459"/>
    </source>
</evidence>
<protein>
    <recommendedName>
        <fullName evidence="4">Large ribosomal subunit protein uL2</fullName>
    </recommendedName>
    <alternativeName>
        <fullName evidence="5">50S ribosomal protein L2</fullName>
    </alternativeName>
</protein>
<evidence type="ECO:0000259" key="8">
    <source>
        <dbReference type="SMART" id="SM01383"/>
    </source>
</evidence>
<comment type="caution">
    <text evidence="9">The sequence shown here is derived from an EMBL/GenBank/DDBJ whole genome shotgun (WGS) entry which is preliminary data.</text>
</comment>
<dbReference type="EMBL" id="PCRP01000032">
    <property type="protein sequence ID" value="PIP23665.1"/>
    <property type="molecule type" value="Genomic_DNA"/>
</dbReference>
<evidence type="ECO:0000256" key="1">
    <source>
        <dbReference type="ARBA" id="ARBA00005636"/>
    </source>
</evidence>